<accession>A0A8T9B6K1</accession>
<dbReference type="Pfam" id="PF06764">
    <property type="entry name" value="DUF1223"/>
    <property type="match status" value="1"/>
</dbReference>
<proteinExistence type="predicted"/>
<evidence type="ECO:0000313" key="2">
    <source>
        <dbReference type="Proteomes" id="UP000469559"/>
    </source>
</evidence>
<evidence type="ECO:0000313" key="1">
    <source>
        <dbReference type="EMBL" id="TVY15036.1"/>
    </source>
</evidence>
<reference evidence="1 2" key="1">
    <citation type="submission" date="2018-05" db="EMBL/GenBank/DDBJ databases">
        <title>Whole genome sequencing for identification of molecular markers to develop diagnostic detection tools for the regulated plant pathogen Lachnellula willkommii.</title>
        <authorList>
            <person name="Giroux E."/>
            <person name="Bilodeau G."/>
        </authorList>
    </citation>
    <scope>NUCLEOTIDE SEQUENCE [LARGE SCALE GENOMIC DNA]</scope>
    <source>
        <strain evidence="1 2">CBS 203.66</strain>
    </source>
</reference>
<gene>
    <name evidence="1" type="ORF">LARI1_G006134</name>
</gene>
<dbReference type="InterPro" id="IPR010634">
    <property type="entry name" value="DUF1223"/>
</dbReference>
<dbReference type="PANTHER" id="PTHR36057">
    <property type="match status" value="1"/>
</dbReference>
<sequence length="272" mass="29958">MALCLYRSSKFCASKNRGRMASILNKIFRRKKNVPLACVMSLENEPEHVHTGACFLDIQPLSIVELFQSQGCASCPPTTPKVLEATMNPNLLLLSYDVTYFNHAGWVDTFANGKWDNRQRAYLKKWGRNTIYTPNVVADGVADGTGAGDNEVHDIVDKARAMRHQMAWHVIVDTNETELRIDSDGTDVGMFDVCLVNYDPKIEVVKVKKGPNKGKKIAHRNLVKDVVKIGEWNGGNVTIGLPDMSRMEGTGLETVAIVQGAMGGPIVAAQKV</sequence>
<dbReference type="PANTHER" id="PTHR36057:SF1">
    <property type="entry name" value="LIPOPROTEIN LIPID ATTACHMENT SITE-LIKE PROTEIN, PUTATIVE (DUF1223)-RELATED"/>
    <property type="match status" value="1"/>
</dbReference>
<dbReference type="InterPro" id="IPR036249">
    <property type="entry name" value="Thioredoxin-like_sf"/>
</dbReference>
<dbReference type="EMBL" id="QGMF01000569">
    <property type="protein sequence ID" value="TVY15036.1"/>
    <property type="molecule type" value="Genomic_DNA"/>
</dbReference>
<evidence type="ECO:0008006" key="3">
    <source>
        <dbReference type="Google" id="ProtNLM"/>
    </source>
</evidence>
<dbReference type="Proteomes" id="UP000469559">
    <property type="component" value="Unassembled WGS sequence"/>
</dbReference>
<keyword evidence="2" id="KW-1185">Reference proteome</keyword>
<protein>
    <recommendedName>
        <fullName evidence="3">DUF1223-domain-containing protein</fullName>
    </recommendedName>
</protein>
<dbReference type="SUPFAM" id="SSF52833">
    <property type="entry name" value="Thioredoxin-like"/>
    <property type="match status" value="1"/>
</dbReference>
<comment type="caution">
    <text evidence="1">The sequence shown here is derived from an EMBL/GenBank/DDBJ whole genome shotgun (WGS) entry which is preliminary data.</text>
</comment>
<dbReference type="OrthoDB" id="938668at2759"/>
<organism evidence="1 2">
    <name type="scientific">Lachnellula arida</name>
    <dbReference type="NCBI Taxonomy" id="1316785"/>
    <lineage>
        <taxon>Eukaryota</taxon>
        <taxon>Fungi</taxon>
        <taxon>Dikarya</taxon>
        <taxon>Ascomycota</taxon>
        <taxon>Pezizomycotina</taxon>
        <taxon>Leotiomycetes</taxon>
        <taxon>Helotiales</taxon>
        <taxon>Lachnaceae</taxon>
        <taxon>Lachnellula</taxon>
    </lineage>
</organism>
<dbReference type="AlphaFoldDB" id="A0A8T9B6K1"/>
<name>A0A8T9B6K1_9HELO</name>